<name>A0A162CP78_9CRUS</name>
<feature type="compositionally biased region" description="Acidic residues" evidence="1">
    <location>
        <begin position="64"/>
        <end position="77"/>
    </location>
</feature>
<evidence type="ECO:0000313" key="3">
    <source>
        <dbReference type="Proteomes" id="UP000076858"/>
    </source>
</evidence>
<organism evidence="2 3">
    <name type="scientific">Daphnia magna</name>
    <dbReference type="NCBI Taxonomy" id="35525"/>
    <lineage>
        <taxon>Eukaryota</taxon>
        <taxon>Metazoa</taxon>
        <taxon>Ecdysozoa</taxon>
        <taxon>Arthropoda</taxon>
        <taxon>Crustacea</taxon>
        <taxon>Branchiopoda</taxon>
        <taxon>Diplostraca</taxon>
        <taxon>Cladocera</taxon>
        <taxon>Anomopoda</taxon>
        <taxon>Daphniidae</taxon>
        <taxon>Daphnia</taxon>
    </lineage>
</organism>
<gene>
    <name evidence="2" type="ORF">APZ42_019172</name>
</gene>
<evidence type="ECO:0000313" key="2">
    <source>
        <dbReference type="EMBL" id="KZS15296.1"/>
    </source>
</evidence>
<reference evidence="2 3" key="1">
    <citation type="submission" date="2016-03" db="EMBL/GenBank/DDBJ databases">
        <title>EvidentialGene: Evidence-directed Construction of Genes on Genomes.</title>
        <authorList>
            <person name="Gilbert D.G."/>
            <person name="Choi J.-H."/>
            <person name="Mockaitis K."/>
            <person name="Colbourne J."/>
            <person name="Pfrender M."/>
        </authorList>
    </citation>
    <scope>NUCLEOTIDE SEQUENCE [LARGE SCALE GENOMIC DNA]</scope>
    <source>
        <strain evidence="2 3">Xinb3</strain>
        <tissue evidence="2">Complete organism</tissue>
    </source>
</reference>
<dbReference type="EMBL" id="LRGB01000906">
    <property type="protein sequence ID" value="KZS15296.1"/>
    <property type="molecule type" value="Genomic_DNA"/>
</dbReference>
<comment type="caution">
    <text evidence="2">The sequence shown here is derived from an EMBL/GenBank/DDBJ whole genome shotgun (WGS) entry which is preliminary data.</text>
</comment>
<sequence length="138" mass="14951">MEEEDIVEDEAHSGSDDDDDDDDDELLVPKSPVQDEFCSFDDTDGEDLETDGNMKQVFASVLNVDDEESQEDDEDDQPPALPPTLPPTLIVTDEVEVAQASPSALSPVSRPVSSTGVLLPSLVYAPRPYSAPKNISPF</sequence>
<feature type="region of interest" description="Disordered" evidence="1">
    <location>
        <begin position="63"/>
        <end position="87"/>
    </location>
</feature>
<feature type="region of interest" description="Disordered" evidence="1">
    <location>
        <begin position="1"/>
        <end position="50"/>
    </location>
</feature>
<proteinExistence type="predicted"/>
<keyword evidence="3" id="KW-1185">Reference proteome</keyword>
<accession>A0A162CP78</accession>
<dbReference type="Proteomes" id="UP000076858">
    <property type="component" value="Unassembled WGS sequence"/>
</dbReference>
<feature type="compositionally biased region" description="Acidic residues" evidence="1">
    <location>
        <begin position="38"/>
        <end position="50"/>
    </location>
</feature>
<protein>
    <submittedName>
        <fullName evidence="2">Uncharacterized protein</fullName>
    </submittedName>
</protein>
<dbReference type="AlphaFoldDB" id="A0A162CP78"/>
<evidence type="ECO:0000256" key="1">
    <source>
        <dbReference type="SAM" id="MobiDB-lite"/>
    </source>
</evidence>
<feature type="compositionally biased region" description="Acidic residues" evidence="1">
    <location>
        <begin position="16"/>
        <end position="26"/>
    </location>
</feature>